<accession>N1PXF2</accession>
<proteinExistence type="predicted"/>
<dbReference type="InterPro" id="IPR018843">
    <property type="entry name" value="Utp8_b-prop"/>
</dbReference>
<evidence type="ECO:0000259" key="2">
    <source>
        <dbReference type="Pfam" id="PF10395"/>
    </source>
</evidence>
<feature type="region of interest" description="Disordered" evidence="1">
    <location>
        <begin position="115"/>
        <end position="136"/>
    </location>
</feature>
<name>N1PXF2_DOTSN</name>
<feature type="compositionally biased region" description="Basic and acidic residues" evidence="1">
    <location>
        <begin position="122"/>
        <end position="133"/>
    </location>
</feature>
<feature type="domain" description="Utp8 beta-propeller" evidence="2">
    <location>
        <begin position="6"/>
        <end position="373"/>
    </location>
</feature>
<dbReference type="Proteomes" id="UP000016933">
    <property type="component" value="Unassembled WGS sequence"/>
</dbReference>
<keyword evidence="4" id="KW-1185">Reference proteome</keyword>
<protein>
    <recommendedName>
        <fullName evidence="2">Utp8 beta-propeller domain-containing protein</fullName>
    </recommendedName>
</protein>
<evidence type="ECO:0000313" key="4">
    <source>
        <dbReference type="Proteomes" id="UP000016933"/>
    </source>
</evidence>
<dbReference type="Pfam" id="PF10395">
    <property type="entry name" value="Utp8_b_propeller"/>
    <property type="match status" value="1"/>
</dbReference>
<gene>
    <name evidence="3" type="ORF">DOTSEDRAFT_86098</name>
</gene>
<organism evidence="3 4">
    <name type="scientific">Dothistroma septosporum (strain NZE10 / CBS 128990)</name>
    <name type="common">Red band needle blight fungus</name>
    <name type="synonym">Mycosphaerella pini</name>
    <dbReference type="NCBI Taxonomy" id="675120"/>
    <lineage>
        <taxon>Eukaryota</taxon>
        <taxon>Fungi</taxon>
        <taxon>Dikarya</taxon>
        <taxon>Ascomycota</taxon>
        <taxon>Pezizomycotina</taxon>
        <taxon>Dothideomycetes</taxon>
        <taxon>Dothideomycetidae</taxon>
        <taxon>Mycosphaerellales</taxon>
        <taxon>Mycosphaerellaceae</taxon>
        <taxon>Dothistroma</taxon>
    </lineage>
</organism>
<evidence type="ECO:0000313" key="3">
    <source>
        <dbReference type="EMBL" id="EME47653.1"/>
    </source>
</evidence>
<dbReference type="STRING" id="675120.N1PXF2"/>
<feature type="region of interest" description="Disordered" evidence="1">
    <location>
        <begin position="830"/>
        <end position="861"/>
    </location>
</feature>
<dbReference type="EMBL" id="KB446536">
    <property type="protein sequence ID" value="EME47653.1"/>
    <property type="molecule type" value="Genomic_DNA"/>
</dbReference>
<dbReference type="eggNOG" id="ENOG502S1FV">
    <property type="taxonomic scope" value="Eukaryota"/>
</dbReference>
<dbReference type="HOGENOM" id="CLU_013566_0_0_1"/>
<evidence type="ECO:0000256" key="1">
    <source>
        <dbReference type="SAM" id="MobiDB-lite"/>
    </source>
</evidence>
<dbReference type="OrthoDB" id="5330858at2759"/>
<reference evidence="4" key="1">
    <citation type="journal article" date="2012" name="PLoS Genet.">
        <title>The genomes of the fungal plant pathogens Cladosporium fulvum and Dothistroma septosporum reveal adaptation to different hosts and lifestyles but also signatures of common ancestry.</title>
        <authorList>
            <person name="de Wit P.J.G.M."/>
            <person name="van der Burgt A."/>
            <person name="Oekmen B."/>
            <person name="Stergiopoulos I."/>
            <person name="Abd-Elsalam K.A."/>
            <person name="Aerts A.L."/>
            <person name="Bahkali A.H."/>
            <person name="Beenen H.G."/>
            <person name="Chettri P."/>
            <person name="Cox M.P."/>
            <person name="Datema E."/>
            <person name="de Vries R.P."/>
            <person name="Dhillon B."/>
            <person name="Ganley A.R."/>
            <person name="Griffiths S.A."/>
            <person name="Guo Y."/>
            <person name="Hamelin R.C."/>
            <person name="Henrissat B."/>
            <person name="Kabir M.S."/>
            <person name="Jashni M.K."/>
            <person name="Kema G."/>
            <person name="Klaubauf S."/>
            <person name="Lapidus A."/>
            <person name="Levasseur A."/>
            <person name="Lindquist E."/>
            <person name="Mehrabi R."/>
            <person name="Ohm R.A."/>
            <person name="Owen T.J."/>
            <person name="Salamov A."/>
            <person name="Schwelm A."/>
            <person name="Schijlen E."/>
            <person name="Sun H."/>
            <person name="van den Burg H.A."/>
            <person name="van Ham R.C.H.J."/>
            <person name="Zhang S."/>
            <person name="Goodwin S.B."/>
            <person name="Grigoriev I.V."/>
            <person name="Collemare J."/>
            <person name="Bradshaw R.E."/>
        </authorList>
    </citation>
    <scope>NUCLEOTIDE SEQUENCE [LARGE SCALE GENOMIC DNA]</scope>
    <source>
        <strain evidence="4">NZE10 / CBS 128990</strain>
    </source>
</reference>
<reference evidence="3 4" key="2">
    <citation type="journal article" date="2012" name="PLoS Pathog.">
        <title>Diverse lifestyles and strategies of plant pathogenesis encoded in the genomes of eighteen Dothideomycetes fungi.</title>
        <authorList>
            <person name="Ohm R.A."/>
            <person name="Feau N."/>
            <person name="Henrissat B."/>
            <person name="Schoch C.L."/>
            <person name="Horwitz B.A."/>
            <person name="Barry K.W."/>
            <person name="Condon B.J."/>
            <person name="Copeland A.C."/>
            <person name="Dhillon B."/>
            <person name="Glaser F."/>
            <person name="Hesse C.N."/>
            <person name="Kosti I."/>
            <person name="LaButti K."/>
            <person name="Lindquist E.A."/>
            <person name="Lucas S."/>
            <person name="Salamov A.A."/>
            <person name="Bradshaw R.E."/>
            <person name="Ciuffetti L."/>
            <person name="Hamelin R.C."/>
            <person name="Kema G.H.J."/>
            <person name="Lawrence C."/>
            <person name="Scott J.A."/>
            <person name="Spatafora J.W."/>
            <person name="Turgeon B.G."/>
            <person name="de Wit P.J.G.M."/>
            <person name="Zhong S."/>
            <person name="Goodwin S.B."/>
            <person name="Grigoriev I.V."/>
        </authorList>
    </citation>
    <scope>NUCLEOTIDE SEQUENCE [LARGE SCALE GENOMIC DNA]</scope>
    <source>
        <strain evidence="4">NZE10 / CBS 128990</strain>
    </source>
</reference>
<dbReference type="OMA" id="GGWLFND"/>
<sequence length="895" mass="98389">MSGGIEEPYIIAALSKPLDAGHGRVIAACVHSITGARKRKRHEVAIGVDGESVSIYNTQNQSTASSYALPPQSFLAAPPCSIYCKRAKPQQPQRHTYLAVWDSVGRQKARLLSIKENLGKPQSDEREPRAPTRRERKLRHANVVTVDVLPADNARAASESDDHSVLVSYSNGDVDCLQGDMSAARWEHNAVGNSGPQVEYAVVVEYEAARRGLLKDREDVLALLEPSQDGAQAAPGLSLLCQVVRTQSQRSLRIFAVRNVSGDTLQGSRSFLDDILTYNLPSRHNAGTEEPHFELHAASGMLYQCLGGRLTIYDVSGTTPKAAFELGRRDGLSVSDFTRLSSATVLVVTLDRLAVYDTKYGSNLSSLSHAAHSSTTVDGKASSPLKVVTQFSDLSILVALSANNLLAFQVGNILDDGRSMRPQEPVLLDVLRKGRMALLGSSDLKEKKRRKWEEWQAKVDALFEASDAEGLEVFVAKMLNRDLRTQDEAVENILNGYHDADIALWDLPSNTYDPQHVETRRASYLLRKLFAWRPLNERSNNAGNLELTLLSRNVVRFLTLAGYLTTSNLQLVLPHSSDNAKRQVAPGDIMLAIADAEPSLMLMCDLISLRVHWDLPEIVQGLQTLIRSLQDKQNAEMAAAQLTNGDVDMADGDVQSELDAVEKELDKAESLLESGLAVRSHACRILLNRLQAFPQRDVKQVMHDMLTHADLIFFLCLLRLELADGGWTQRYLEQDVSDGDALLDVPNAQDIAGSDLAIRTIANLFDCAVDAIGLSGWLIGLSADIDGTEQLLQELKNEISATVEGLFEAELLTNLLGSVKKTAAVLAEQQRPTSKRKLHADDDESVEEKLMPVGGRPEPPLVRTWVTKEGRKSKAAIAQQRSRAVGKYSFEQIRI</sequence>
<dbReference type="AlphaFoldDB" id="N1PXF2"/>